<dbReference type="RefSeq" id="WP_036972522.1">
    <property type="nucleotide sequence ID" value="NZ_CP032091.1"/>
</dbReference>
<feature type="region of interest" description="Disordered" evidence="2">
    <location>
        <begin position="21"/>
        <end position="91"/>
    </location>
</feature>
<proteinExistence type="predicted"/>
<evidence type="ECO:0000256" key="1">
    <source>
        <dbReference type="SAM" id="Coils"/>
    </source>
</evidence>
<evidence type="ECO:0000256" key="3">
    <source>
        <dbReference type="SAM" id="SignalP"/>
    </source>
</evidence>
<evidence type="ECO:0000313" key="5">
    <source>
        <dbReference type="EMBL" id="AXV67323.1"/>
    </source>
</evidence>
<dbReference type="Proteomes" id="UP000264605">
    <property type="component" value="Plasmid unnamed1"/>
</dbReference>
<evidence type="ECO:0000259" key="4">
    <source>
        <dbReference type="Pfam" id="PF12680"/>
    </source>
</evidence>
<feature type="compositionally biased region" description="Basic and acidic residues" evidence="2">
    <location>
        <begin position="22"/>
        <end position="44"/>
    </location>
</feature>
<keyword evidence="1" id="KW-0175">Coiled coil</keyword>
<evidence type="ECO:0000313" key="6">
    <source>
        <dbReference type="Proteomes" id="UP000264605"/>
    </source>
</evidence>
<reference evidence="5 6" key="1">
    <citation type="submission" date="2018-08" db="EMBL/GenBank/DDBJ databases">
        <title>Draft genome sequence of Pseudoalteromonas donghaensis HJ51.</title>
        <authorList>
            <person name="Oh J."/>
            <person name="Roh D."/>
        </authorList>
    </citation>
    <scope>NUCLEOTIDE SEQUENCE [LARGE SCALE GENOMIC DNA]</scope>
    <source>
        <strain evidence="5 6">HJ51</strain>
        <plasmid evidence="5 6">unnamed1</plasmid>
    </source>
</reference>
<organism evidence="5 6">
    <name type="scientific">Pseudoalteromonas lipolytica</name>
    <dbReference type="NCBI Taxonomy" id="570156"/>
    <lineage>
        <taxon>Bacteria</taxon>
        <taxon>Pseudomonadati</taxon>
        <taxon>Pseudomonadota</taxon>
        <taxon>Gammaproteobacteria</taxon>
        <taxon>Alteromonadales</taxon>
        <taxon>Pseudoalteromonadaceae</taxon>
        <taxon>Pseudoalteromonas</taxon>
    </lineage>
</organism>
<dbReference type="Gene3D" id="3.10.450.50">
    <property type="match status" value="1"/>
</dbReference>
<dbReference type="InterPro" id="IPR032710">
    <property type="entry name" value="NTF2-like_dom_sf"/>
</dbReference>
<accession>A0AAD0S368</accession>
<gene>
    <name evidence="5" type="ORF">D0907_18620</name>
</gene>
<geneLocation type="plasmid" evidence="5 6">
    <name>unnamed1</name>
</geneLocation>
<feature type="coiled-coil region" evidence="1">
    <location>
        <begin position="125"/>
        <end position="159"/>
    </location>
</feature>
<keyword evidence="3" id="KW-0732">Signal</keyword>
<feature type="chain" id="PRO_5042113326" description="SnoaL-like domain-containing protein" evidence="3">
    <location>
        <begin position="19"/>
        <end position="272"/>
    </location>
</feature>
<feature type="domain" description="SnoaL-like" evidence="4">
    <location>
        <begin position="164"/>
        <end position="267"/>
    </location>
</feature>
<sequence>MKPLFFAISLLFTWQSIASDETAQKAEPQTKAEQETKSEQKTEKSVPAIEFIEGNTTATHTDTRALKTDQQTTTEQAVNNPQEPVTTETAQPKVVAEEQKAAAQVDDSKVLGTQTPVPAEKPKTAQAKQEAVAEAEKAVNQAKEALTAKQQEKARQSRESMAVIEQVIAAYNARNIEAFIKMYDENVEFYAFPNELMFTGKEKLIARYGIMFKKLKCIKSSPIKRIVLGNIVIDHELSETCSQDPNVVDKRSEFVTSYQIENGKITKVLFFR</sequence>
<evidence type="ECO:0000256" key="2">
    <source>
        <dbReference type="SAM" id="MobiDB-lite"/>
    </source>
</evidence>
<dbReference type="EMBL" id="CP032091">
    <property type="protein sequence ID" value="AXV67323.1"/>
    <property type="molecule type" value="Genomic_DNA"/>
</dbReference>
<dbReference type="GeneID" id="99507501"/>
<dbReference type="KEGG" id="pdj:D0907_18620"/>
<dbReference type="Pfam" id="PF12680">
    <property type="entry name" value="SnoaL_2"/>
    <property type="match status" value="1"/>
</dbReference>
<dbReference type="AlphaFoldDB" id="A0AAD0S368"/>
<protein>
    <recommendedName>
        <fullName evidence="4">SnoaL-like domain-containing protein</fullName>
    </recommendedName>
</protein>
<dbReference type="SUPFAM" id="SSF54427">
    <property type="entry name" value="NTF2-like"/>
    <property type="match status" value="1"/>
</dbReference>
<keyword evidence="5" id="KW-0614">Plasmid</keyword>
<feature type="compositionally biased region" description="Polar residues" evidence="2">
    <location>
        <begin position="68"/>
        <end position="90"/>
    </location>
</feature>
<feature type="signal peptide" evidence="3">
    <location>
        <begin position="1"/>
        <end position="18"/>
    </location>
</feature>
<dbReference type="InterPro" id="IPR037401">
    <property type="entry name" value="SnoaL-like"/>
</dbReference>
<name>A0AAD0S368_9GAMM</name>